<proteinExistence type="predicted"/>
<organism evidence="1">
    <name type="scientific">marine metagenome</name>
    <dbReference type="NCBI Taxonomy" id="408172"/>
    <lineage>
        <taxon>unclassified sequences</taxon>
        <taxon>metagenomes</taxon>
        <taxon>ecological metagenomes</taxon>
    </lineage>
</organism>
<reference evidence="1" key="1">
    <citation type="submission" date="2018-05" db="EMBL/GenBank/DDBJ databases">
        <authorList>
            <person name="Lanie J.A."/>
            <person name="Ng W.-L."/>
            <person name="Kazmierczak K.M."/>
            <person name="Andrzejewski T.M."/>
            <person name="Davidsen T.M."/>
            <person name="Wayne K.J."/>
            <person name="Tettelin H."/>
            <person name="Glass J.I."/>
            <person name="Rusch D."/>
            <person name="Podicherti R."/>
            <person name="Tsui H.-C.T."/>
            <person name="Winkler M.E."/>
        </authorList>
    </citation>
    <scope>NUCLEOTIDE SEQUENCE</scope>
</reference>
<protein>
    <submittedName>
        <fullName evidence="1">Uncharacterized protein</fullName>
    </submittedName>
</protein>
<dbReference type="EMBL" id="UINC01094498">
    <property type="protein sequence ID" value="SVC49785.1"/>
    <property type="molecule type" value="Genomic_DNA"/>
</dbReference>
<accession>A0A382MNR5</accession>
<dbReference type="AlphaFoldDB" id="A0A382MNR5"/>
<sequence>MIFIKHEKIEETFRQHMHTSVKDVQLKESQIVEKEKR</sequence>
<evidence type="ECO:0000313" key="1">
    <source>
        <dbReference type="EMBL" id="SVC49785.1"/>
    </source>
</evidence>
<name>A0A382MNR5_9ZZZZ</name>
<gene>
    <name evidence="1" type="ORF">METZ01_LOCUS302639</name>
</gene>